<gene>
    <name evidence="1" type="ORF">QBE54_07870</name>
</gene>
<evidence type="ECO:0008006" key="3">
    <source>
        <dbReference type="Google" id="ProtNLM"/>
    </source>
</evidence>
<accession>A0ABZ2Y956</accession>
<sequence length="179" mass="20370">MSDREQLFSELERVWEEILKSLSMAGAGAEEFSRVVNLLSDFSLQLQDALEYALKNADASQRVALERLYNALTRESAKALCDKLHRYGFGLRGTEVHGRIYDSEKKSPKGLAYRILELTRMGKRDEVFFSLLNVFQGHPINPDLAKVFNPAYSDDLFKVFIYSFLSGLLGEGYRQSEEG</sequence>
<keyword evidence="2" id="KW-1185">Reference proteome</keyword>
<dbReference type="EMBL" id="CP121689">
    <property type="protein sequence ID" value="WZL75504.1"/>
    <property type="molecule type" value="Genomic_DNA"/>
</dbReference>
<proteinExistence type="predicted"/>
<protein>
    <recommendedName>
        <fullName evidence="3">DUF1641 domain-containing protein</fullName>
    </recommendedName>
</protein>
<organism evidence="1 2">
    <name type="scientific">Thermatribacter velox</name>
    <dbReference type="NCBI Taxonomy" id="3039681"/>
    <lineage>
        <taxon>Bacteria</taxon>
        <taxon>Pseudomonadati</taxon>
        <taxon>Atribacterota</taxon>
        <taxon>Atribacteria</taxon>
        <taxon>Atribacterales</taxon>
        <taxon>Thermatribacteraceae</taxon>
        <taxon>Thermatribacter</taxon>
    </lineage>
</organism>
<evidence type="ECO:0000313" key="1">
    <source>
        <dbReference type="EMBL" id="WZL75504.1"/>
    </source>
</evidence>
<dbReference type="Proteomes" id="UP001461341">
    <property type="component" value="Chromosome"/>
</dbReference>
<evidence type="ECO:0000313" key="2">
    <source>
        <dbReference type="Proteomes" id="UP001461341"/>
    </source>
</evidence>
<name>A0ABZ2Y956_9BACT</name>
<reference evidence="1 2" key="1">
    <citation type="submission" date="2023-03" db="EMBL/GenBank/DDBJ databases">
        <title>Novel Species.</title>
        <authorList>
            <person name="Ma S."/>
        </authorList>
    </citation>
    <scope>NUCLEOTIDE SEQUENCE [LARGE SCALE GENOMIC DNA]</scope>
    <source>
        <strain evidence="1 2">B11</strain>
    </source>
</reference>
<dbReference type="RefSeq" id="WP_369017651.1">
    <property type="nucleotide sequence ID" value="NZ_CP121689.1"/>
</dbReference>